<dbReference type="GO" id="GO:0019867">
    <property type="term" value="C:outer membrane"/>
    <property type="evidence" value="ECO:0007669"/>
    <property type="project" value="InterPro"/>
</dbReference>
<feature type="signal peptide" evidence="5">
    <location>
        <begin position="1"/>
        <end position="24"/>
    </location>
</feature>
<evidence type="ECO:0000259" key="6">
    <source>
        <dbReference type="Pfam" id="PF00263"/>
    </source>
</evidence>
<keyword evidence="8" id="KW-0614">Plasmid</keyword>
<proteinExistence type="predicted"/>
<feature type="domain" description="Type II/III secretion system secretin-like" evidence="6">
    <location>
        <begin position="377"/>
        <end position="519"/>
    </location>
</feature>
<dbReference type="InterPro" id="IPR011514">
    <property type="entry name" value="Secretin_N_2"/>
</dbReference>
<dbReference type="Proteomes" id="UP000268684">
    <property type="component" value="Plasmid IV"/>
</dbReference>
<evidence type="ECO:0000256" key="5">
    <source>
        <dbReference type="SAM" id="SignalP"/>
    </source>
</evidence>
<dbReference type="GO" id="GO:0009297">
    <property type="term" value="P:pilus assembly"/>
    <property type="evidence" value="ECO:0007669"/>
    <property type="project" value="InterPro"/>
</dbReference>
<evidence type="ECO:0000256" key="4">
    <source>
        <dbReference type="SAM" id="MobiDB-lite"/>
    </source>
</evidence>
<feature type="domain" description="Secretin N-terminal" evidence="7">
    <location>
        <begin position="196"/>
        <end position="268"/>
    </location>
</feature>
<feature type="compositionally biased region" description="Gly residues" evidence="4">
    <location>
        <begin position="226"/>
        <end position="238"/>
    </location>
</feature>
<evidence type="ECO:0000256" key="2">
    <source>
        <dbReference type="ARBA" id="ARBA00022729"/>
    </source>
</evidence>
<keyword evidence="3" id="KW-0472">Membrane</keyword>
<dbReference type="PANTHER" id="PTHR30332:SF24">
    <property type="entry name" value="SECRETIN GSPD-RELATED"/>
    <property type="match status" value="1"/>
</dbReference>
<feature type="region of interest" description="Disordered" evidence="4">
    <location>
        <begin position="107"/>
        <end position="129"/>
    </location>
</feature>
<dbReference type="AlphaFoldDB" id="A0AAJ5NFH6"/>
<geneLocation type="plasmid" evidence="9">
    <name>iv</name>
</geneLocation>
<dbReference type="InterPro" id="IPR050810">
    <property type="entry name" value="Bact_Secretion_Sys_Channel"/>
</dbReference>
<comment type="subcellular location">
    <subcellularLocation>
        <location evidence="1">Membrane</location>
    </subcellularLocation>
</comment>
<feature type="chain" id="PRO_5042530786" evidence="5">
    <location>
        <begin position="25"/>
        <end position="549"/>
    </location>
</feature>
<keyword evidence="2 5" id="KW-0732">Signal</keyword>
<evidence type="ECO:0000259" key="7">
    <source>
        <dbReference type="Pfam" id="PF07655"/>
    </source>
</evidence>
<evidence type="ECO:0000256" key="1">
    <source>
        <dbReference type="ARBA" id="ARBA00004370"/>
    </source>
</evidence>
<accession>A0AAJ5NFH6</accession>
<keyword evidence="9" id="KW-1185">Reference proteome</keyword>
<name>A0AAJ5NFH6_9BURK</name>
<dbReference type="GO" id="GO:0009306">
    <property type="term" value="P:protein secretion"/>
    <property type="evidence" value="ECO:0007669"/>
    <property type="project" value="InterPro"/>
</dbReference>
<evidence type="ECO:0000256" key="3">
    <source>
        <dbReference type="ARBA" id="ARBA00023136"/>
    </source>
</evidence>
<organism evidence="8 9">
    <name type="scientific">Burkholderia stabilis</name>
    <dbReference type="NCBI Taxonomy" id="95485"/>
    <lineage>
        <taxon>Bacteria</taxon>
        <taxon>Pseudomonadati</taxon>
        <taxon>Pseudomonadota</taxon>
        <taxon>Betaproteobacteria</taxon>
        <taxon>Burkholderiales</taxon>
        <taxon>Burkholderiaceae</taxon>
        <taxon>Burkholderia</taxon>
        <taxon>Burkholderia cepacia complex</taxon>
    </lineage>
</organism>
<evidence type="ECO:0000313" key="8">
    <source>
        <dbReference type="EMBL" id="VBB17520.1"/>
    </source>
</evidence>
<dbReference type="PROSITE" id="PS51257">
    <property type="entry name" value="PROKAR_LIPOPROTEIN"/>
    <property type="match status" value="1"/>
</dbReference>
<dbReference type="Pfam" id="PF07655">
    <property type="entry name" value="Secretin_N_2"/>
    <property type="match status" value="1"/>
</dbReference>
<feature type="region of interest" description="Disordered" evidence="4">
    <location>
        <begin position="209"/>
        <end position="240"/>
    </location>
</feature>
<sequence length="549" mass="56866">MRASFLHPAFALAPALALTLTACAIRDIRNEQQAVTDQARAQIAQAPTSRPVVKMHKRAWLMGEQIVAGKPQPAIYDKAVSYTYPAGSLAEVAQWITRTTGVRTEIDSSATSSASVPTSFSAPTGGAMSSPLPPGVPGIPAGQPILPTAVGAVNLDSARVLTYKGTFKGFLDQQQARFGVWHRYRDGVITFFKRETRVFPLPALSETSGMESSITTSSNSSNGASGSSGSGNSGGTSGGNSQLSTLKVTIAPWKQLQTTASAIAGSGATVTADPDLGVLVVTGTPAQCDAVDGWMKSLTAMYSKTIAVDIHLYSVQTDHDENYGLDLALGYKSATGHTSVGITGAAVPAISGGGSGMSFGANILSGPFSGTKGAVKALSSLGNVTTLLSNAGVTQNGKKVTLQDGEQIPYLPQTQSTLAANVGSSSSATGQFQPVGFTGQFLPKLVNGTIVMDFSLTLSRLIEMVSLPAGCNSNSTQSCLQMPHLKNYDLQQIVPLKPGESLVLVGMQRSDNSTQDNGVGSPFNPILGGGVDARQQRTLLAIVITARLL</sequence>
<feature type="compositionally biased region" description="Low complexity" evidence="4">
    <location>
        <begin position="108"/>
        <end position="124"/>
    </location>
</feature>
<dbReference type="EMBL" id="LR025745">
    <property type="protein sequence ID" value="VBB17520.1"/>
    <property type="molecule type" value="Genomic_DNA"/>
</dbReference>
<dbReference type="Pfam" id="PF00263">
    <property type="entry name" value="Secretin"/>
    <property type="match status" value="1"/>
</dbReference>
<dbReference type="InterPro" id="IPR004846">
    <property type="entry name" value="T2SS/T3SS_dom"/>
</dbReference>
<feature type="compositionally biased region" description="Low complexity" evidence="4">
    <location>
        <begin position="209"/>
        <end position="225"/>
    </location>
</feature>
<evidence type="ECO:0000313" key="9">
    <source>
        <dbReference type="Proteomes" id="UP000268684"/>
    </source>
</evidence>
<protein>
    <submittedName>
        <fullName evidence="8">Pilus assembly protein PilN</fullName>
    </submittedName>
</protein>
<gene>
    <name evidence="8" type="ORF">BSTAB16_7740</name>
</gene>
<dbReference type="PANTHER" id="PTHR30332">
    <property type="entry name" value="PROBABLE GENERAL SECRETION PATHWAY PROTEIN D"/>
    <property type="match status" value="1"/>
</dbReference>
<reference evidence="8 9" key="1">
    <citation type="submission" date="2017-11" db="EMBL/GenBank/DDBJ databases">
        <authorList>
            <person name="Seth-Smith MB H."/>
        </authorList>
    </citation>
    <scope>NUCLEOTIDE SEQUENCE [LARGE SCALE GENOMIC DNA]</scope>
    <source>
        <strain evidence="8">E</strain>
        <plasmid evidence="9">iv</plasmid>
    </source>
</reference>